<gene>
    <name evidence="3" type="primary">cheD</name>
    <name evidence="4" type="ORF">ABID56_000238</name>
</gene>
<evidence type="ECO:0000256" key="3">
    <source>
        <dbReference type="HAMAP-Rule" id="MF_01440"/>
    </source>
</evidence>
<dbReference type="InterPro" id="IPR011324">
    <property type="entry name" value="Cytotoxic_necrot_fac-like_cat"/>
</dbReference>
<proteinExistence type="inferred from homology"/>
<keyword evidence="1 3" id="KW-0145">Chemotaxis</keyword>
<evidence type="ECO:0000256" key="1">
    <source>
        <dbReference type="ARBA" id="ARBA00022500"/>
    </source>
</evidence>
<dbReference type="Pfam" id="PF03975">
    <property type="entry name" value="CheD"/>
    <property type="match status" value="1"/>
</dbReference>
<organism evidence="4 5">
    <name type="scientific">Alkalibacillus flavidus</name>
    <dbReference type="NCBI Taxonomy" id="546021"/>
    <lineage>
        <taxon>Bacteria</taxon>
        <taxon>Bacillati</taxon>
        <taxon>Bacillota</taxon>
        <taxon>Bacilli</taxon>
        <taxon>Bacillales</taxon>
        <taxon>Bacillaceae</taxon>
        <taxon>Alkalibacillus</taxon>
    </lineage>
</organism>
<dbReference type="EC" id="3.5.1.44" evidence="3"/>
<evidence type="ECO:0000313" key="4">
    <source>
        <dbReference type="EMBL" id="MET3682159.1"/>
    </source>
</evidence>
<comment type="function">
    <text evidence="3">Probably deamidates glutamine residues to glutamate on methyl-accepting chemotaxis receptors (MCPs), playing an important role in chemotaxis.</text>
</comment>
<dbReference type="Proteomes" id="UP001549167">
    <property type="component" value="Unassembled WGS sequence"/>
</dbReference>
<dbReference type="GO" id="GO:0050568">
    <property type="term" value="F:protein-glutamine glutaminase activity"/>
    <property type="evidence" value="ECO:0007669"/>
    <property type="project" value="UniProtKB-EC"/>
</dbReference>
<dbReference type="CDD" id="cd16352">
    <property type="entry name" value="CheD"/>
    <property type="match status" value="1"/>
</dbReference>
<dbReference type="Gene3D" id="3.30.1330.200">
    <property type="match status" value="1"/>
</dbReference>
<dbReference type="InterPro" id="IPR038592">
    <property type="entry name" value="CheD-like_sf"/>
</dbReference>
<reference evidence="4 5" key="1">
    <citation type="submission" date="2024-06" db="EMBL/GenBank/DDBJ databases">
        <title>Genomic Encyclopedia of Type Strains, Phase IV (KMG-IV): sequencing the most valuable type-strain genomes for metagenomic binning, comparative biology and taxonomic classification.</title>
        <authorList>
            <person name="Goeker M."/>
        </authorList>
    </citation>
    <scope>NUCLEOTIDE SEQUENCE [LARGE SCALE GENOMIC DNA]</scope>
    <source>
        <strain evidence="4 5">DSM 23520</strain>
    </source>
</reference>
<dbReference type="RefSeq" id="WP_354218584.1">
    <property type="nucleotide sequence ID" value="NZ_JBEPMX010000001.1"/>
</dbReference>
<protein>
    <recommendedName>
        <fullName evidence="3">Probable chemoreceptor glutamine deamidase CheD</fullName>
        <ecNumber evidence="3">3.5.1.44</ecNumber>
    </recommendedName>
</protein>
<evidence type="ECO:0000256" key="2">
    <source>
        <dbReference type="ARBA" id="ARBA00022801"/>
    </source>
</evidence>
<dbReference type="EMBL" id="JBEPMX010000001">
    <property type="protein sequence ID" value="MET3682159.1"/>
    <property type="molecule type" value="Genomic_DNA"/>
</dbReference>
<comment type="catalytic activity">
    <reaction evidence="3">
        <text>L-glutaminyl-[protein] + H2O = L-glutamyl-[protein] + NH4(+)</text>
        <dbReference type="Rhea" id="RHEA:16441"/>
        <dbReference type="Rhea" id="RHEA-COMP:10207"/>
        <dbReference type="Rhea" id="RHEA-COMP:10208"/>
        <dbReference type="ChEBI" id="CHEBI:15377"/>
        <dbReference type="ChEBI" id="CHEBI:28938"/>
        <dbReference type="ChEBI" id="CHEBI:29973"/>
        <dbReference type="ChEBI" id="CHEBI:30011"/>
        <dbReference type="EC" id="3.5.1.44"/>
    </reaction>
</comment>
<keyword evidence="5" id="KW-1185">Reference proteome</keyword>
<comment type="similarity">
    <text evidence="3">Belongs to the CheD family.</text>
</comment>
<comment type="caution">
    <text evidence="4">The sequence shown here is derived from an EMBL/GenBank/DDBJ whole genome shotgun (WGS) entry which is preliminary data.</text>
</comment>
<accession>A0ABV2KRE2</accession>
<keyword evidence="2 3" id="KW-0378">Hydrolase</keyword>
<name>A0ABV2KRE2_9BACI</name>
<evidence type="ECO:0000313" key="5">
    <source>
        <dbReference type="Proteomes" id="UP001549167"/>
    </source>
</evidence>
<dbReference type="InterPro" id="IPR005659">
    <property type="entry name" value="Chemorcpt_Glu_NH3ase_CheD"/>
</dbReference>
<dbReference type="HAMAP" id="MF_01440">
    <property type="entry name" value="CheD"/>
    <property type="match status" value="1"/>
</dbReference>
<dbReference type="PANTHER" id="PTHR35147:SF1">
    <property type="entry name" value="CHEMORECEPTOR GLUTAMINE DEAMIDASE CHED-RELATED"/>
    <property type="match status" value="1"/>
</dbReference>
<dbReference type="PANTHER" id="PTHR35147">
    <property type="entry name" value="CHEMORECEPTOR GLUTAMINE DEAMIDASE CHED-RELATED"/>
    <property type="match status" value="1"/>
</dbReference>
<dbReference type="SUPFAM" id="SSF64438">
    <property type="entry name" value="CNF1/YfiH-like putative cysteine hydrolases"/>
    <property type="match status" value="1"/>
</dbReference>
<sequence>MTQVTEVVKVGIADLNIAKHPQTIMTAGLGSCIGLILYDETSKIAGLVHVMLPDSSMARNKSFKEAKFADTGIEALLSLLEKEGVRKSRLKAKMAGGAQMFNTANSSEMMRIGYRNAEAVRAILKEHKIPLIAEDCGGNKGRTVEFLLDQSLLKIRTIQEGVTYI</sequence>